<protein>
    <submittedName>
        <fullName evidence="7">Glycoside hydrolase family 31</fullName>
    </submittedName>
</protein>
<dbReference type="InterPro" id="IPR051816">
    <property type="entry name" value="Glycosyl_Hydrolase_31"/>
</dbReference>
<dbReference type="InterPro" id="IPR000322">
    <property type="entry name" value="Glyco_hydro_31_TIM"/>
</dbReference>
<evidence type="ECO:0000259" key="4">
    <source>
        <dbReference type="Pfam" id="PF13802"/>
    </source>
</evidence>
<feature type="domain" description="Glycoside hydrolase family 31 N-terminal" evidence="4">
    <location>
        <begin position="10"/>
        <end position="167"/>
    </location>
</feature>
<dbReference type="Pfam" id="PF21365">
    <property type="entry name" value="Glyco_hydro_31_3rd"/>
    <property type="match status" value="1"/>
</dbReference>
<feature type="domain" description="DUF5110" evidence="5">
    <location>
        <begin position="651"/>
        <end position="713"/>
    </location>
</feature>
<keyword evidence="2" id="KW-0326">Glycosidase</keyword>
<dbReference type="OrthoDB" id="176168at2"/>
<dbReference type="CAZy" id="GH31">
    <property type="family name" value="Glycoside Hydrolase Family 31"/>
</dbReference>
<evidence type="ECO:0000259" key="3">
    <source>
        <dbReference type="Pfam" id="PF01055"/>
    </source>
</evidence>
<dbReference type="Gene3D" id="2.60.40.1760">
    <property type="entry name" value="glycosyl hydrolase (family 31)"/>
    <property type="match status" value="1"/>
</dbReference>
<evidence type="ECO:0000259" key="6">
    <source>
        <dbReference type="Pfam" id="PF21365"/>
    </source>
</evidence>
<dbReference type="SUPFAM" id="SSF51445">
    <property type="entry name" value="(Trans)glycosidases"/>
    <property type="match status" value="1"/>
</dbReference>
<dbReference type="Gene3D" id="2.60.40.1180">
    <property type="entry name" value="Golgi alpha-mannosidase II"/>
    <property type="match status" value="2"/>
</dbReference>
<dbReference type="InterPro" id="IPR017853">
    <property type="entry name" value="GH"/>
</dbReference>
<gene>
    <name evidence="7" type="ordered locus">Hore_03670</name>
</gene>
<dbReference type="Pfam" id="PF17137">
    <property type="entry name" value="DUF5110"/>
    <property type="match status" value="1"/>
</dbReference>
<evidence type="ECO:0000259" key="5">
    <source>
        <dbReference type="Pfam" id="PF17137"/>
    </source>
</evidence>
<dbReference type="InterPro" id="IPR011013">
    <property type="entry name" value="Gal_mutarotase_sf_dom"/>
</dbReference>
<feature type="domain" description="Glycosyl hydrolase family 31 C-terminal" evidence="6">
    <location>
        <begin position="549"/>
        <end position="634"/>
    </location>
</feature>
<dbReference type="eggNOG" id="COG1501">
    <property type="taxonomic scope" value="Bacteria"/>
</dbReference>
<name>B8D1Q1_HALOH</name>
<dbReference type="RefSeq" id="WP_012635316.1">
    <property type="nucleotide sequence ID" value="NC_011899.1"/>
</dbReference>
<dbReference type="KEGG" id="hor:Hore_03670"/>
<dbReference type="CDD" id="cd14752">
    <property type="entry name" value="GH31_N"/>
    <property type="match status" value="1"/>
</dbReference>
<proteinExistence type="inferred from homology"/>
<evidence type="ECO:0000313" key="8">
    <source>
        <dbReference type="Proteomes" id="UP000000719"/>
    </source>
</evidence>
<dbReference type="SUPFAM" id="SSF51011">
    <property type="entry name" value="Glycosyl hydrolase domain"/>
    <property type="match status" value="1"/>
</dbReference>
<sequence>MHLDNYNVVFNILEGEVLHIQIQDKNNKSPFLRVTGGEKVLKSIDYHQVDSREIIPVSERYNLEINKDRESFKIFDKTRQKIVLESYDSFFRKVDEKQKGLSLSIKENELFTGLGQDVEGKLYIEDIERRCWNEWNGYDYLGSNSVPFYLSNQGYGLYLDTTYPSRFVFGKGEIQPKPIAHEVMAETPFDWEEKACVNAEDQLTILGWEEEQLDFYILLGDMAEIEQKYYQLTGKPSLLPKWSLGYIQCKNRYKSEEEILHIARKMREKGIPCDVIVIDWLWFKEFGDLYWDGENYSEKMAETIKKLKDMGIKILLAVHPFVDYSSKNYKELSEKGCLSKVPEGGRPYFDHTNPATKEAMWKFYQKLYDEGVAGWWTDMGEPESDLPGTQGYAGKREVYHNVYTLLWSKNIMEAQRENTGSRNFCLARTNALGIQNYNTAYWTGDIFATWEIYRRNIKALQTVSVSGQPYVCTDIGGFHTDERFTPELYVRWLQWGVFAGLFRVHGVKPENEPWSLGESNEKIIKKIIEFRYRFIPYIYEKMYQMQQNGEAFIRPLIYDYPQDEKAIEREYQYLFGDILVCPVVEPDVREIDVYLPAGKWYDFYKGTMYYGGETYKAYAPIDRIPLYVKDGSIILTTEPEEDVKDIYDKYQLLIYGEGSTTEYIYEDDGTSYGYEDGSYNLIKLEKKDNQLTVSTLQHKYKEENTNRELEIVYYKNNKKYTRTVDYTIGETINISLQEGKESNIQVVNVEMDVDVTHSEYNGDFYANLSIKNNLNEPQNLRIRIEKPDHYYVKAQIDLPESLDFSSNVKVEESAEYLYRKIQVEDTYTSVFPFKPFKDKMPQQEKIEVAIEDQRTGKVLDKKIITLGNGYLKNWRYAVSKYEEIDKDDLNFAPALDSNPWGYIYLYKYLNMQENGINPVDFIEIIQKIGYGYARVNILSPENKKAYLRIRADEGSTFYLNGEKIHENSRYTIEEDILIELEKGVNLLEANVQWKSPRPFTGREFGLSAQVLTLDKEIDETVKSF</sequence>
<dbReference type="AlphaFoldDB" id="B8D1Q1"/>
<dbReference type="InterPro" id="IPR033403">
    <property type="entry name" value="DUF5110"/>
</dbReference>
<dbReference type="PANTHER" id="PTHR43863:SF2">
    <property type="entry name" value="MALTASE-GLUCOAMYLASE"/>
    <property type="match status" value="1"/>
</dbReference>
<dbReference type="PANTHER" id="PTHR43863">
    <property type="entry name" value="HYDROLASE, PUTATIVE (AFU_ORTHOLOGUE AFUA_1G03140)-RELATED"/>
    <property type="match status" value="1"/>
</dbReference>
<keyword evidence="2 7" id="KW-0378">Hydrolase</keyword>
<dbReference type="InterPro" id="IPR048395">
    <property type="entry name" value="Glyco_hydro_31_C"/>
</dbReference>
<dbReference type="Gene3D" id="3.20.20.80">
    <property type="entry name" value="Glycosidases"/>
    <property type="match status" value="1"/>
</dbReference>
<dbReference type="Pfam" id="PF13802">
    <property type="entry name" value="Gal_mutarotas_2"/>
    <property type="match status" value="1"/>
</dbReference>
<dbReference type="Pfam" id="PF01055">
    <property type="entry name" value="Glyco_hydro_31_2nd"/>
    <property type="match status" value="1"/>
</dbReference>
<dbReference type="Proteomes" id="UP000000719">
    <property type="component" value="Chromosome"/>
</dbReference>
<evidence type="ECO:0000256" key="1">
    <source>
        <dbReference type="ARBA" id="ARBA00007806"/>
    </source>
</evidence>
<evidence type="ECO:0000256" key="2">
    <source>
        <dbReference type="RuleBase" id="RU361185"/>
    </source>
</evidence>
<dbReference type="InterPro" id="IPR025887">
    <property type="entry name" value="Glyco_hydro_31_N_dom"/>
</dbReference>
<keyword evidence="8" id="KW-1185">Reference proteome</keyword>
<feature type="domain" description="Glycoside hydrolase family 31 TIM barrel" evidence="3">
    <location>
        <begin position="236"/>
        <end position="540"/>
    </location>
</feature>
<dbReference type="GO" id="GO:0005975">
    <property type="term" value="P:carbohydrate metabolic process"/>
    <property type="evidence" value="ECO:0007669"/>
    <property type="project" value="InterPro"/>
</dbReference>
<organism evidence="7 8">
    <name type="scientific">Halothermothrix orenii (strain H 168 / OCM 544 / DSM 9562)</name>
    <dbReference type="NCBI Taxonomy" id="373903"/>
    <lineage>
        <taxon>Bacteria</taxon>
        <taxon>Bacillati</taxon>
        <taxon>Bacillota</taxon>
        <taxon>Clostridia</taxon>
        <taxon>Halanaerobiales</taxon>
        <taxon>Halothermotrichaceae</taxon>
        <taxon>Halothermothrix</taxon>
    </lineage>
</organism>
<dbReference type="GO" id="GO:0030246">
    <property type="term" value="F:carbohydrate binding"/>
    <property type="evidence" value="ECO:0007669"/>
    <property type="project" value="InterPro"/>
</dbReference>
<evidence type="ECO:0000313" key="7">
    <source>
        <dbReference type="EMBL" id="ACL69128.1"/>
    </source>
</evidence>
<dbReference type="SUPFAM" id="SSF74650">
    <property type="entry name" value="Galactose mutarotase-like"/>
    <property type="match status" value="1"/>
</dbReference>
<dbReference type="STRING" id="373903.Hore_03670"/>
<comment type="similarity">
    <text evidence="1 2">Belongs to the glycosyl hydrolase 31 family.</text>
</comment>
<dbReference type="InterPro" id="IPR013780">
    <property type="entry name" value="Glyco_hydro_b"/>
</dbReference>
<reference evidence="7 8" key="1">
    <citation type="journal article" date="2009" name="PLoS ONE">
        <title>Genome analysis of the anaerobic thermohalophilic bacterium Halothermothrix orenii.</title>
        <authorList>
            <person name="Mavromatis K."/>
            <person name="Ivanova N."/>
            <person name="Anderson I."/>
            <person name="Lykidis A."/>
            <person name="Hooper S.D."/>
            <person name="Sun H."/>
            <person name="Kunin V."/>
            <person name="Lapidus A."/>
            <person name="Hugenholtz P."/>
            <person name="Patel B."/>
            <person name="Kyrpides N.C."/>
        </authorList>
    </citation>
    <scope>NUCLEOTIDE SEQUENCE [LARGE SCALE GENOMIC DNA]</scope>
    <source>
        <strain evidence="8">H 168 / OCM 544 / DSM 9562</strain>
    </source>
</reference>
<dbReference type="HOGENOM" id="CLU_000631_7_3_9"/>
<dbReference type="EMBL" id="CP001098">
    <property type="protein sequence ID" value="ACL69128.1"/>
    <property type="molecule type" value="Genomic_DNA"/>
</dbReference>
<accession>B8D1Q1</accession>
<dbReference type="GO" id="GO:0004553">
    <property type="term" value="F:hydrolase activity, hydrolyzing O-glycosyl compounds"/>
    <property type="evidence" value="ECO:0007669"/>
    <property type="project" value="InterPro"/>
</dbReference>